<dbReference type="InterPro" id="IPR002142">
    <property type="entry name" value="Peptidase_S49"/>
</dbReference>
<keyword evidence="3" id="KW-0378">Hydrolase</keyword>
<dbReference type="Proteomes" id="UP000199574">
    <property type="component" value="Chromosome I"/>
</dbReference>
<name>A0ABY0UTE1_9FLAO</name>
<gene>
    <name evidence="6" type="ORF">SAMN05192545_2888</name>
</gene>
<dbReference type="PANTHER" id="PTHR42987:SF4">
    <property type="entry name" value="PROTEASE SOHB-RELATED"/>
    <property type="match status" value="1"/>
</dbReference>
<evidence type="ECO:0000259" key="5">
    <source>
        <dbReference type="Pfam" id="PF01343"/>
    </source>
</evidence>
<dbReference type="InterPro" id="IPR047272">
    <property type="entry name" value="S49_SppA_C"/>
</dbReference>
<evidence type="ECO:0000256" key="1">
    <source>
        <dbReference type="ARBA" id="ARBA00008683"/>
    </source>
</evidence>
<dbReference type="CDD" id="cd07023">
    <property type="entry name" value="S49_Sppa_N_C"/>
    <property type="match status" value="1"/>
</dbReference>
<evidence type="ECO:0000313" key="6">
    <source>
        <dbReference type="EMBL" id="SDT15349.1"/>
    </source>
</evidence>
<keyword evidence="7" id="KW-1185">Reference proteome</keyword>
<evidence type="ECO:0000256" key="4">
    <source>
        <dbReference type="ARBA" id="ARBA00022825"/>
    </source>
</evidence>
<keyword evidence="2 6" id="KW-0645">Protease</keyword>
<dbReference type="Pfam" id="PF01343">
    <property type="entry name" value="Peptidase_S49"/>
    <property type="match status" value="1"/>
</dbReference>
<reference evidence="6 7" key="1">
    <citation type="submission" date="2016-10" db="EMBL/GenBank/DDBJ databases">
        <authorList>
            <person name="Varghese N."/>
            <person name="Submissions S."/>
        </authorList>
    </citation>
    <scope>NUCLEOTIDE SEQUENCE [LARGE SCALE GENOMIC DNA]</scope>
    <source>
        <strain evidence="6 7">MAR_2009_60</strain>
    </source>
</reference>
<evidence type="ECO:0000313" key="7">
    <source>
        <dbReference type="Proteomes" id="UP000199574"/>
    </source>
</evidence>
<accession>A0ABY0UTE1</accession>
<proteinExistence type="inferred from homology"/>
<dbReference type="PANTHER" id="PTHR42987">
    <property type="entry name" value="PEPTIDASE S49"/>
    <property type="match status" value="1"/>
</dbReference>
<dbReference type="SUPFAM" id="SSF52096">
    <property type="entry name" value="ClpP/crotonase"/>
    <property type="match status" value="1"/>
</dbReference>
<comment type="similarity">
    <text evidence="1">Belongs to the peptidase S49 family.</text>
</comment>
<dbReference type="Gene3D" id="3.90.226.10">
    <property type="entry name" value="2-enoyl-CoA Hydratase, Chain A, domain 1"/>
    <property type="match status" value="1"/>
</dbReference>
<organism evidence="6 7">
    <name type="scientific">Maribacter dokdonensis</name>
    <dbReference type="NCBI Taxonomy" id="320912"/>
    <lineage>
        <taxon>Bacteria</taxon>
        <taxon>Pseudomonadati</taxon>
        <taxon>Bacteroidota</taxon>
        <taxon>Flavobacteriia</taxon>
        <taxon>Flavobacteriales</taxon>
        <taxon>Flavobacteriaceae</taxon>
        <taxon>Maribacter</taxon>
    </lineage>
</organism>
<dbReference type="EMBL" id="LT629754">
    <property type="protein sequence ID" value="SDT15349.1"/>
    <property type="molecule type" value="Genomic_DNA"/>
</dbReference>
<evidence type="ECO:0000256" key="3">
    <source>
        <dbReference type="ARBA" id="ARBA00022801"/>
    </source>
</evidence>
<feature type="domain" description="Peptidase S49" evidence="5">
    <location>
        <begin position="129"/>
        <end position="274"/>
    </location>
</feature>
<evidence type="ECO:0000256" key="2">
    <source>
        <dbReference type="ARBA" id="ARBA00022670"/>
    </source>
</evidence>
<dbReference type="GeneID" id="90592301"/>
<dbReference type="GO" id="GO:0008233">
    <property type="term" value="F:peptidase activity"/>
    <property type="evidence" value="ECO:0007669"/>
    <property type="project" value="UniProtKB-KW"/>
</dbReference>
<keyword evidence="4" id="KW-0720">Serine protease</keyword>
<sequence length="424" mass="45806">MSSNNPHSIFSGVYLIHPEYAISFIPSLYKNFVLGEKMQEKTEEDKMAECQTLANNGNGSSDKRVAVINIKQPIQKFSSYYGLGSKSFINILQNLSLDNTVVGVVLDIDSGGGQVYGTGEFYDYLKAYPKPTVAYTDGYMCSAAYYLGNACNYIVANKRADHIGSIGAYASMVNFSGVFEKLGAKVYDVYSSKSPDKNSAYRALMNEGDDKPYIEQILDPIVETFHADMKSTRPGLKEETLKGGTWNGEQALEMGLIDENGNLNTAIARVFELADKNVNSNNMSKEYKNIEGAIGAEFAEGATENGLLLTEAEADAVENSLTTSAEQLTEAQNTVSQLQTDADNAATANTAIVAQANEVLELSGDAAVTDVAGAIAAYQAKINELGAEPGAGHTTKVDNEEEDSAHPYMNLNTPFYNKTKSLLN</sequence>
<protein>
    <submittedName>
        <fullName evidence="6">Protease-4</fullName>
    </submittedName>
</protein>
<dbReference type="GO" id="GO:0006508">
    <property type="term" value="P:proteolysis"/>
    <property type="evidence" value="ECO:0007669"/>
    <property type="project" value="UniProtKB-KW"/>
</dbReference>
<dbReference type="RefSeq" id="WP_091607009.1">
    <property type="nucleotide sequence ID" value="NZ_LT629754.1"/>
</dbReference>
<dbReference type="InterPro" id="IPR029045">
    <property type="entry name" value="ClpP/crotonase-like_dom_sf"/>
</dbReference>